<name>A0A1M6P275_9BACT</name>
<proteinExistence type="predicted"/>
<dbReference type="InterPro" id="IPR003961">
    <property type="entry name" value="FN3_dom"/>
</dbReference>
<evidence type="ECO:0000313" key="3">
    <source>
        <dbReference type="EMBL" id="SHK02075.1"/>
    </source>
</evidence>
<dbReference type="CDD" id="cd00063">
    <property type="entry name" value="FN3"/>
    <property type="match status" value="1"/>
</dbReference>
<protein>
    <submittedName>
        <fullName evidence="3">von Willebrand factor type D domain-containing protein</fullName>
    </submittedName>
</protein>
<dbReference type="Proteomes" id="UP000185812">
    <property type="component" value="Unassembled WGS sequence"/>
</dbReference>
<reference evidence="4" key="1">
    <citation type="submission" date="2016-11" db="EMBL/GenBank/DDBJ databases">
        <authorList>
            <person name="Varghese N."/>
            <person name="Submissions S."/>
        </authorList>
    </citation>
    <scope>NUCLEOTIDE SEQUENCE [LARGE SCALE GENOMIC DNA]</scope>
    <source>
        <strain evidence="4">DSM 22212</strain>
    </source>
</reference>
<feature type="region of interest" description="Disordered" evidence="1">
    <location>
        <begin position="429"/>
        <end position="461"/>
    </location>
</feature>
<dbReference type="Gene3D" id="2.60.40.10">
    <property type="entry name" value="Immunoglobulins"/>
    <property type="match status" value="1"/>
</dbReference>
<dbReference type="InterPro" id="IPR001846">
    <property type="entry name" value="VWF_type-D"/>
</dbReference>
<evidence type="ECO:0000313" key="4">
    <source>
        <dbReference type="Proteomes" id="UP000185812"/>
    </source>
</evidence>
<evidence type="ECO:0000256" key="1">
    <source>
        <dbReference type="SAM" id="MobiDB-lite"/>
    </source>
</evidence>
<sequence length="1548" mass="169203">MMVRLSPGMRAERRTFLVQSFLWIALWSTCSLALAQRSALLQQAAAQLQVAIDTASIVLYLDPRLTTLFAPIDPLPDNFAHPATLGLLYVTQYDQQGTPQGLNPELPPGWYRLRVFSDNTTLTVELDDNKGHSLSVPATLDTTRPPSPDDAALRVGLVASRDALELMIRLGNDRLLRFHIPRAATAPSTTQADTIEALSRRALLQTVAQLRRLSPQIDTTRTLIVSTDNVVLAGALEPGLDLLTDEALRQGVSFAVLIAARKYPGRRLGEAVRFELQRFDSTRYVLRRLDALGKTIATDTLERRIAQRPLTTALYFNAEVGAPPEICLGLSVSQEALCFLWPLTAEIPTQVAAVPGDGSVVLTWAAARGAVSYNVYLAAEAGVNKDNWQNKLEGRKLEAVNSPLVITGLQNDRTYYFVVTAVGVRGESRESNEVTAVPQASPYQAEGPRSGGDLPRQPIKLGPPLQGQTLVEHDGAVAIIIAPQELTMEPGEVRTLDVWVEDTRGNRFAGSSDYLELVTVGSGWSVQWAGTGKLHIEAPAAHAVEDSLLVLEVRSRLLPDSTYYAGQALIRLVQVRSDVVVVPEEKVVWPVNYPLHAEAIARRRSLFTDLEWNQAERPLLDPPGLMIGVALQEDTLGQYQAGQKIVSKGEGFSLGGQIEHVIARRNGYVLLGVRLLPLEALYVSYPFPDLIQLARKGISPVNPNAMRTIWPDELKEQLFKTGEPQKAPCNYKVKLSGKLSGKLERPGIGSGTIGLGYTFEVTCEWKATGGSIEAEFSLDISGALHVSQWDIVKDSQDFYRALVTLDYNTLSQLLEKVQFNSGIAANAKGSVSIAYQLDLPTKGPTYLIPIGLGIYSHQLFTYTVGLAIRITIIDGILDGIKEEILGSSPSQSSKTLEILSAELKAALNTSANIGKLIRLQSDAVQADISGSFSMKVLDLISYQAETDVLNYYKANFKLSPFTIGPILGFVQTRRSTIAPLFAEETKVLFLLGLGLRPYLTISPQGVTDYGTIVNTIGGKQDLTKSRIAVNTGTSAELVFQGELVDFVSKILEQMPSSDLISKLQNIIKNGKIDLKDFKFWQTNIGDIALEQPAYVDRTRHLVSGTLKGYYRWAEAILLYQLQSNQLYKLGEAAPRGKTFQVSYDPAQLDCSTPDGGKAHLVSSVDIPVLSLRLPLGFSYLGEVDLCNPEFSIQPSHLEFIGQKGDRLQQTVRAIAKDAGTVTVSVSNTQGPFTLTPTQATITPPDSAATFTVQTACTDERLGQRLTGSATFTFTTDAKQVQRTLSLSLSCQDADNPNDNPPIAGDRPPARGGSWGDPHITTFDRLGYDFHAIGDYLAVRSTLPGDLFEIQVRHKPWANSNRVSVNAALAANVDGHRVEVYPDSATNLLAIWINGQRMQGAHFTQPLSGGGSVVAQGTQVIISWKDGSALTVRRRGSILDYRVLVSGFRRGHLIGLLGDADGNPSNDLRLQDGTVLNNPLERDLYLTTFREDWRIPFGSDESLFSQGPDLYDPLFPDPNNLFTVEDLPEELRSWAELVCLSQGIVTETF</sequence>
<dbReference type="PROSITE" id="PS51233">
    <property type="entry name" value="VWFD"/>
    <property type="match status" value="1"/>
</dbReference>
<evidence type="ECO:0000259" key="2">
    <source>
        <dbReference type="PROSITE" id="PS51233"/>
    </source>
</evidence>
<feature type="domain" description="VWFD" evidence="2">
    <location>
        <begin position="1309"/>
        <end position="1500"/>
    </location>
</feature>
<feature type="region of interest" description="Disordered" evidence="1">
    <location>
        <begin position="1292"/>
        <end position="1315"/>
    </location>
</feature>
<dbReference type="InterPro" id="IPR013783">
    <property type="entry name" value="Ig-like_fold"/>
</dbReference>
<dbReference type="Pfam" id="PF00094">
    <property type="entry name" value="VWD"/>
    <property type="match status" value="1"/>
</dbReference>
<dbReference type="InterPro" id="IPR051495">
    <property type="entry name" value="Epithelial_Barrier/Signaling"/>
</dbReference>
<dbReference type="PANTHER" id="PTHR13802">
    <property type="entry name" value="MUCIN 4-RELATED"/>
    <property type="match status" value="1"/>
</dbReference>
<dbReference type="SMART" id="SM00060">
    <property type="entry name" value="FN3"/>
    <property type="match status" value="1"/>
</dbReference>
<organism evidence="3 4">
    <name type="scientific">Rhodothermus profundi</name>
    <dbReference type="NCBI Taxonomy" id="633813"/>
    <lineage>
        <taxon>Bacteria</taxon>
        <taxon>Pseudomonadati</taxon>
        <taxon>Rhodothermota</taxon>
        <taxon>Rhodothermia</taxon>
        <taxon>Rhodothermales</taxon>
        <taxon>Rhodothermaceae</taxon>
        <taxon>Rhodothermus</taxon>
    </lineage>
</organism>
<dbReference type="STRING" id="633813.SAMN04488087_0001"/>
<dbReference type="EMBL" id="FRAU01000001">
    <property type="protein sequence ID" value="SHK02075.1"/>
    <property type="molecule type" value="Genomic_DNA"/>
</dbReference>
<feature type="non-terminal residue" evidence="3">
    <location>
        <position position="1548"/>
    </location>
</feature>
<gene>
    <name evidence="3" type="ORF">SAMN04488087_0001</name>
</gene>
<dbReference type="SUPFAM" id="SSF49265">
    <property type="entry name" value="Fibronectin type III"/>
    <property type="match status" value="1"/>
</dbReference>
<dbReference type="InterPro" id="IPR036116">
    <property type="entry name" value="FN3_sf"/>
</dbReference>
<accession>A0A1M6P275</accession>
<dbReference type="SMART" id="SM00216">
    <property type="entry name" value="VWD"/>
    <property type="match status" value="1"/>
</dbReference>
<dbReference type="PANTHER" id="PTHR13802:SF52">
    <property type="entry name" value="MUCIN-4"/>
    <property type="match status" value="1"/>
</dbReference>
<keyword evidence="4" id="KW-1185">Reference proteome</keyword>